<dbReference type="KEGG" id="dalk:DSCA_22780"/>
<dbReference type="SUPFAM" id="SSF53681">
    <property type="entry name" value="Aspartate/glutamate racemase"/>
    <property type="match status" value="2"/>
</dbReference>
<reference evidence="1 2" key="1">
    <citation type="submission" date="2019-11" db="EMBL/GenBank/DDBJ databases">
        <title>Comparative genomics of hydrocarbon-degrading Desulfosarcina strains.</title>
        <authorList>
            <person name="Watanabe M."/>
            <person name="Kojima H."/>
            <person name="Fukui M."/>
        </authorList>
    </citation>
    <scope>NUCLEOTIDE SEQUENCE [LARGE SCALE GENOMIC DNA]</scope>
    <source>
        <strain evidence="1 2">PL12</strain>
    </source>
</reference>
<sequence length="302" mass="33263">MNQLPDKENLTLLVTDSGLGGLSICAHMVRHLTRQCLFRDLSVVYFNAWPLQDKGYNFLDGDAQRIRVFGNAISRMDRYDPDLIFIACNTLSLVFRQGALAAGARAPVVDIIDFGVEMIAGQLNRHPQSTALILGTRTTVAAGAHKKRLMERGIAGHRIAQQDCHGLAGAIESDPDSPQVRALVERFMSRAAAAIDPGTDHIFAALCCTHYGYIRPLIREILVRHTGATVDIIDPNRAMSDWVCVEGAENRFSSVNLDVRVVSRVRLPAQKINAIAARVASVSPQTARALRDYRHIPDLFDV</sequence>
<evidence type="ECO:0000313" key="2">
    <source>
        <dbReference type="Proteomes" id="UP000427906"/>
    </source>
</evidence>
<dbReference type="Gene3D" id="3.40.50.1860">
    <property type="match status" value="2"/>
</dbReference>
<proteinExistence type="predicted"/>
<keyword evidence="2" id="KW-1185">Reference proteome</keyword>
<name>A0A5K7YH28_9BACT</name>
<dbReference type="OrthoDB" id="9801055at2"/>
<dbReference type="InterPro" id="IPR001920">
    <property type="entry name" value="Asp/Glu_race"/>
</dbReference>
<evidence type="ECO:0000313" key="1">
    <source>
        <dbReference type="EMBL" id="BBO68348.1"/>
    </source>
</evidence>
<dbReference type="AlphaFoldDB" id="A0A5K7YH28"/>
<gene>
    <name evidence="1" type="ORF">DSCA_22780</name>
</gene>
<accession>A0A5K7YH28</accession>
<dbReference type="EMBL" id="AP021874">
    <property type="protein sequence ID" value="BBO68348.1"/>
    <property type="molecule type" value="Genomic_DNA"/>
</dbReference>
<dbReference type="Proteomes" id="UP000427906">
    <property type="component" value="Chromosome"/>
</dbReference>
<dbReference type="RefSeq" id="WP_155316519.1">
    <property type="nucleotide sequence ID" value="NZ_AP021874.1"/>
</dbReference>
<dbReference type="GO" id="GO:0047661">
    <property type="term" value="F:amino-acid racemase activity"/>
    <property type="evidence" value="ECO:0007669"/>
    <property type="project" value="InterPro"/>
</dbReference>
<organism evidence="1 2">
    <name type="scientific">Desulfosarcina alkanivorans</name>
    <dbReference type="NCBI Taxonomy" id="571177"/>
    <lineage>
        <taxon>Bacteria</taxon>
        <taxon>Pseudomonadati</taxon>
        <taxon>Thermodesulfobacteriota</taxon>
        <taxon>Desulfobacteria</taxon>
        <taxon>Desulfobacterales</taxon>
        <taxon>Desulfosarcinaceae</taxon>
        <taxon>Desulfosarcina</taxon>
    </lineage>
</organism>
<protein>
    <submittedName>
        <fullName evidence="1">Uncharacterized protein</fullName>
    </submittedName>
</protein>
<dbReference type="InterPro" id="IPR015942">
    <property type="entry name" value="Asp/Glu/hydantoin_racemase"/>
</dbReference>
<dbReference type="Pfam" id="PF01177">
    <property type="entry name" value="Asp_Glu_race"/>
    <property type="match status" value="1"/>
</dbReference>